<proteinExistence type="predicted"/>
<sequence>MYFLGYSIFTNIHDSQLEQFTIVTTGFESFSFGSKVAVDFIIFFLTDHAIYFTDHLNPYLFNVTILHLEYRLCPEHPLLASVDDTVALYHALLRNNISPSQILIMRDSGGGGLSLLTIQTLITRQLYVPRGVIVLSPWADLSGSGPNTSQLSAGNPSVSPLLGSFEGFSAIYINFGTAEILEDDSRRVAKKAEGAGVAVTFEEGLHLMHAYPIFFPYYPDARNTLHNINKWIQAIFDK</sequence>
<dbReference type="InterPro" id="IPR029058">
    <property type="entry name" value="AB_hydrolase_fold"/>
</dbReference>
<evidence type="ECO:0000313" key="3">
    <source>
        <dbReference type="EMBL" id="CAF3607012.1"/>
    </source>
</evidence>
<dbReference type="AlphaFoldDB" id="A0A821LCJ8"/>
<evidence type="ECO:0000313" key="5">
    <source>
        <dbReference type="Proteomes" id="UP000663838"/>
    </source>
</evidence>
<dbReference type="GO" id="GO:0016787">
    <property type="term" value="F:hydrolase activity"/>
    <property type="evidence" value="ECO:0007669"/>
    <property type="project" value="UniProtKB-KW"/>
</dbReference>
<evidence type="ECO:0000313" key="4">
    <source>
        <dbReference type="EMBL" id="CAF4748827.1"/>
    </source>
</evidence>
<dbReference type="Proteomes" id="UP000663865">
    <property type="component" value="Unassembled WGS sequence"/>
</dbReference>
<name>A0A821LCJ8_9BILA</name>
<keyword evidence="1" id="KW-0378">Hydrolase</keyword>
<dbReference type="InterPro" id="IPR013094">
    <property type="entry name" value="AB_hydrolase_3"/>
</dbReference>
<organism evidence="4 5">
    <name type="scientific">Rotaria socialis</name>
    <dbReference type="NCBI Taxonomy" id="392032"/>
    <lineage>
        <taxon>Eukaryota</taxon>
        <taxon>Metazoa</taxon>
        <taxon>Spiralia</taxon>
        <taxon>Gnathifera</taxon>
        <taxon>Rotifera</taxon>
        <taxon>Eurotatoria</taxon>
        <taxon>Bdelloidea</taxon>
        <taxon>Philodinida</taxon>
        <taxon>Philodinidae</taxon>
        <taxon>Rotaria</taxon>
    </lineage>
</organism>
<accession>A0A821LCJ8</accession>
<dbReference type="InterPro" id="IPR050300">
    <property type="entry name" value="GDXG_lipolytic_enzyme"/>
</dbReference>
<feature type="domain" description="Alpha/beta hydrolase fold-3" evidence="2">
    <location>
        <begin position="153"/>
        <end position="211"/>
    </location>
</feature>
<protein>
    <recommendedName>
        <fullName evidence="2">Alpha/beta hydrolase fold-3 domain-containing protein</fullName>
    </recommendedName>
</protein>
<dbReference type="PANTHER" id="PTHR48081:SF8">
    <property type="entry name" value="ALPHA_BETA HYDROLASE FOLD-3 DOMAIN-CONTAINING PROTEIN-RELATED"/>
    <property type="match status" value="1"/>
</dbReference>
<dbReference type="EMBL" id="CAJNYV010003745">
    <property type="protein sequence ID" value="CAF3607012.1"/>
    <property type="molecule type" value="Genomic_DNA"/>
</dbReference>
<dbReference type="EMBL" id="CAJOBS010001640">
    <property type="protein sequence ID" value="CAF4748827.1"/>
    <property type="molecule type" value="Genomic_DNA"/>
</dbReference>
<dbReference type="PANTHER" id="PTHR48081">
    <property type="entry name" value="AB HYDROLASE SUPERFAMILY PROTEIN C4A8.06C"/>
    <property type="match status" value="1"/>
</dbReference>
<evidence type="ECO:0000259" key="2">
    <source>
        <dbReference type="Pfam" id="PF07859"/>
    </source>
</evidence>
<gene>
    <name evidence="3" type="ORF">KIK155_LOCUS21229</name>
    <name evidence="4" type="ORF">TOA249_LOCUS20228</name>
</gene>
<reference evidence="4" key="1">
    <citation type="submission" date="2021-02" db="EMBL/GenBank/DDBJ databases">
        <authorList>
            <person name="Nowell W R."/>
        </authorList>
    </citation>
    <scope>NUCLEOTIDE SEQUENCE</scope>
</reference>
<dbReference type="Proteomes" id="UP000663838">
    <property type="component" value="Unassembled WGS sequence"/>
</dbReference>
<dbReference type="Pfam" id="PF07859">
    <property type="entry name" value="Abhydrolase_3"/>
    <property type="match status" value="2"/>
</dbReference>
<dbReference type="Gene3D" id="3.40.50.1820">
    <property type="entry name" value="alpha/beta hydrolase"/>
    <property type="match status" value="1"/>
</dbReference>
<comment type="caution">
    <text evidence="4">The sequence shown here is derived from an EMBL/GenBank/DDBJ whole genome shotgun (WGS) entry which is preliminary data.</text>
</comment>
<dbReference type="SUPFAM" id="SSF53474">
    <property type="entry name" value="alpha/beta-Hydrolases"/>
    <property type="match status" value="1"/>
</dbReference>
<feature type="domain" description="Alpha/beta hydrolase fold-3" evidence="2">
    <location>
        <begin position="62"/>
        <end position="145"/>
    </location>
</feature>
<evidence type="ECO:0000256" key="1">
    <source>
        <dbReference type="ARBA" id="ARBA00022801"/>
    </source>
</evidence>